<evidence type="ECO:0000256" key="5">
    <source>
        <dbReference type="ARBA" id="ARBA00022723"/>
    </source>
</evidence>
<evidence type="ECO:0000259" key="13">
    <source>
        <dbReference type="PROSITE" id="PS51847"/>
    </source>
</evidence>
<comment type="subcellular location">
    <subcellularLocation>
        <location evidence="1">Membrane</location>
        <topology evidence="1">Single-pass membrane protein</topology>
    </subcellularLocation>
</comment>
<keyword evidence="7" id="KW-0106">Calcium</keyword>
<organism evidence="14 15">
    <name type="scientific">Cymbomonas tetramitiformis</name>
    <dbReference type="NCBI Taxonomy" id="36881"/>
    <lineage>
        <taxon>Eukaryota</taxon>
        <taxon>Viridiplantae</taxon>
        <taxon>Chlorophyta</taxon>
        <taxon>Pyramimonadophyceae</taxon>
        <taxon>Pyramimonadales</taxon>
        <taxon>Pyramimonadaceae</taxon>
        <taxon>Cymbomonas</taxon>
    </lineage>
</organism>
<dbReference type="CDD" id="cd21677">
    <property type="entry name" value="SMP_SYT"/>
    <property type="match status" value="1"/>
</dbReference>
<keyword evidence="4" id="KW-0812">Transmembrane</keyword>
<dbReference type="InterPro" id="IPR039010">
    <property type="entry name" value="Synaptotagmin_SMP"/>
</dbReference>
<evidence type="ECO:0000256" key="2">
    <source>
        <dbReference type="ARBA" id="ARBA00006996"/>
    </source>
</evidence>
<name>A0AAE0EZS9_9CHLO</name>
<keyword evidence="9" id="KW-0445">Lipid transport</keyword>
<dbReference type="GO" id="GO:0006869">
    <property type="term" value="P:lipid transport"/>
    <property type="evidence" value="ECO:0007669"/>
    <property type="project" value="UniProtKB-KW"/>
</dbReference>
<dbReference type="EMBL" id="LGRX02029741">
    <property type="protein sequence ID" value="KAK3246518.1"/>
    <property type="molecule type" value="Genomic_DNA"/>
</dbReference>
<comment type="caution">
    <text evidence="14">The sequence shown here is derived from an EMBL/GenBank/DDBJ whole genome shotgun (WGS) entry which is preliminary data.</text>
</comment>
<evidence type="ECO:0000256" key="3">
    <source>
        <dbReference type="ARBA" id="ARBA00022448"/>
    </source>
</evidence>
<keyword evidence="11" id="KW-0472">Membrane</keyword>
<protein>
    <recommendedName>
        <fullName evidence="13">SMP-LTD domain-containing protein</fullName>
    </recommendedName>
</protein>
<dbReference type="PROSITE" id="PS51847">
    <property type="entry name" value="SMP"/>
    <property type="match status" value="1"/>
</dbReference>
<sequence>TFLDCGQQRQAQRTQQVIEALQQAVDSRASQQLQPPSVGKAATMRRQMSGIAVSSLAKVDWLNGVLKALWPHLNVATCNTVVSCLQPLLDANTTSFLTSIRFEEFDLGPTPPCFNAVRAVHLRGANNVELDADVEFIGQPNIVLEIKMRGIPSVFKVRLNAFMVSGCLRLRLDQLLSQWPLFSSFTLAFCQKPHIAFNLKAMQMEIMSLPILSDNLEDLVEGLIMKYFTVPNYVWALDYRSQPTDDGVDSDQVDSARGGEPL</sequence>
<keyword evidence="5" id="KW-0479">Metal-binding</keyword>
<dbReference type="AlphaFoldDB" id="A0AAE0EZS9"/>
<comment type="similarity">
    <text evidence="2">Belongs to the synaptotagmin family.</text>
</comment>
<gene>
    <name evidence="14" type="ORF">CYMTET_43946</name>
</gene>
<dbReference type="GO" id="GO:0016020">
    <property type="term" value="C:membrane"/>
    <property type="evidence" value="ECO:0007669"/>
    <property type="project" value="UniProtKB-SubCell"/>
</dbReference>
<evidence type="ECO:0000256" key="12">
    <source>
        <dbReference type="SAM" id="MobiDB-lite"/>
    </source>
</evidence>
<evidence type="ECO:0000256" key="6">
    <source>
        <dbReference type="ARBA" id="ARBA00022737"/>
    </source>
</evidence>
<evidence type="ECO:0000256" key="9">
    <source>
        <dbReference type="ARBA" id="ARBA00023055"/>
    </source>
</evidence>
<dbReference type="Pfam" id="PF17047">
    <property type="entry name" value="SMP_LBD"/>
    <property type="match status" value="1"/>
</dbReference>
<evidence type="ECO:0000313" key="15">
    <source>
        <dbReference type="Proteomes" id="UP001190700"/>
    </source>
</evidence>
<keyword evidence="15" id="KW-1185">Reference proteome</keyword>
<reference evidence="14 15" key="1">
    <citation type="journal article" date="2015" name="Genome Biol. Evol.">
        <title>Comparative Genomics of a Bacterivorous Green Alga Reveals Evolutionary Causalities and Consequences of Phago-Mixotrophic Mode of Nutrition.</title>
        <authorList>
            <person name="Burns J.A."/>
            <person name="Paasch A."/>
            <person name="Narechania A."/>
            <person name="Kim E."/>
        </authorList>
    </citation>
    <scope>NUCLEOTIDE SEQUENCE [LARGE SCALE GENOMIC DNA]</scope>
    <source>
        <strain evidence="14 15">PLY_AMNH</strain>
    </source>
</reference>
<dbReference type="InterPro" id="IPR045050">
    <property type="entry name" value="Synaptotagmin_plant"/>
</dbReference>
<evidence type="ECO:0000256" key="7">
    <source>
        <dbReference type="ARBA" id="ARBA00022837"/>
    </source>
</evidence>
<evidence type="ECO:0000256" key="11">
    <source>
        <dbReference type="ARBA" id="ARBA00023136"/>
    </source>
</evidence>
<dbReference type="InterPro" id="IPR031468">
    <property type="entry name" value="SMP_LBD"/>
</dbReference>
<keyword evidence="3" id="KW-0813">Transport</keyword>
<keyword evidence="8" id="KW-1133">Transmembrane helix</keyword>
<evidence type="ECO:0000256" key="10">
    <source>
        <dbReference type="ARBA" id="ARBA00023121"/>
    </source>
</evidence>
<feature type="non-terminal residue" evidence="14">
    <location>
        <position position="1"/>
    </location>
</feature>
<dbReference type="GO" id="GO:0046872">
    <property type="term" value="F:metal ion binding"/>
    <property type="evidence" value="ECO:0007669"/>
    <property type="project" value="UniProtKB-KW"/>
</dbReference>
<evidence type="ECO:0000256" key="1">
    <source>
        <dbReference type="ARBA" id="ARBA00004167"/>
    </source>
</evidence>
<evidence type="ECO:0000313" key="14">
    <source>
        <dbReference type="EMBL" id="KAK3246518.1"/>
    </source>
</evidence>
<keyword evidence="6" id="KW-0677">Repeat</keyword>
<dbReference type="GO" id="GO:0008289">
    <property type="term" value="F:lipid binding"/>
    <property type="evidence" value="ECO:0007669"/>
    <property type="project" value="UniProtKB-KW"/>
</dbReference>
<feature type="domain" description="SMP-LTD" evidence="13">
    <location>
        <begin position="55"/>
        <end position="239"/>
    </location>
</feature>
<dbReference type="GO" id="GO:0005783">
    <property type="term" value="C:endoplasmic reticulum"/>
    <property type="evidence" value="ECO:0007669"/>
    <property type="project" value="TreeGrafter"/>
</dbReference>
<evidence type="ECO:0000256" key="4">
    <source>
        <dbReference type="ARBA" id="ARBA00022692"/>
    </source>
</evidence>
<feature type="region of interest" description="Disordered" evidence="12">
    <location>
        <begin position="243"/>
        <end position="262"/>
    </location>
</feature>
<keyword evidence="10" id="KW-0446">Lipid-binding</keyword>
<dbReference type="Proteomes" id="UP001190700">
    <property type="component" value="Unassembled WGS sequence"/>
</dbReference>
<accession>A0AAE0EZS9</accession>
<dbReference type="PANTHER" id="PTHR10774:SF190">
    <property type="entry name" value="C2 CALCIUM_LIPID-BINDING ENDONUCLEASE_EXONUCLEASE_PHOSPHATASE-RELATED"/>
    <property type="match status" value="1"/>
</dbReference>
<dbReference type="PANTHER" id="PTHR10774">
    <property type="entry name" value="EXTENDED SYNAPTOTAGMIN-RELATED"/>
    <property type="match status" value="1"/>
</dbReference>
<proteinExistence type="inferred from homology"/>
<evidence type="ECO:0000256" key="8">
    <source>
        <dbReference type="ARBA" id="ARBA00022989"/>
    </source>
</evidence>